<dbReference type="RefSeq" id="WP_270151617.1">
    <property type="nucleotide sequence ID" value="NZ_CP115451.1"/>
</dbReference>
<evidence type="ECO:0000313" key="2">
    <source>
        <dbReference type="Proteomes" id="UP001212821"/>
    </source>
</evidence>
<sequence>MFRLIRTSTWTTFQRRLLDLECELAEAVTILAVQAAGWTPPEPPVDGDLPAVLRHVDAGAREEAVCRAADFAERSFDPDNVLGLAMTERWTGYPDGSAVHHLGADRWLHYHPGRTKLRTGRAHYFPECERICLIGSRSARDVEPVASLPALLELLGGTYINYRAGQPA</sequence>
<reference evidence="1 2" key="1">
    <citation type="submission" date="2022-12" db="EMBL/GenBank/DDBJ databases">
        <title>HUAS 3-15.</title>
        <authorList>
            <person name="Mo P."/>
        </authorList>
    </citation>
    <scope>NUCLEOTIDE SEQUENCE [LARGE SCALE GENOMIC DNA]</scope>
    <source>
        <strain evidence="1 2">HUAS 3-15</strain>
        <plasmid evidence="1 2">punmamed2</plasmid>
    </source>
</reference>
<organism evidence="1 2">
    <name type="scientific">Kitasatospora cathayae</name>
    <dbReference type="NCBI Taxonomy" id="3004092"/>
    <lineage>
        <taxon>Bacteria</taxon>
        <taxon>Bacillati</taxon>
        <taxon>Actinomycetota</taxon>
        <taxon>Actinomycetes</taxon>
        <taxon>Kitasatosporales</taxon>
        <taxon>Streptomycetaceae</taxon>
        <taxon>Kitasatospora</taxon>
    </lineage>
</organism>
<dbReference type="EMBL" id="CP115451">
    <property type="protein sequence ID" value="WBP91980.1"/>
    <property type="molecule type" value="Genomic_DNA"/>
</dbReference>
<dbReference type="Proteomes" id="UP001212821">
    <property type="component" value="Plasmid punmamed2"/>
</dbReference>
<keyword evidence="2" id="KW-1185">Reference proteome</keyword>
<gene>
    <name evidence="1" type="ORF">O1G21_40020</name>
</gene>
<proteinExistence type="predicted"/>
<evidence type="ECO:0000313" key="1">
    <source>
        <dbReference type="EMBL" id="WBP91980.1"/>
    </source>
</evidence>
<name>A0ABY7QGR3_9ACTN</name>
<protein>
    <submittedName>
        <fullName evidence="1">Uncharacterized protein</fullName>
    </submittedName>
</protein>
<keyword evidence="1" id="KW-0614">Plasmid</keyword>
<accession>A0ABY7QGR3</accession>
<geneLocation type="plasmid" evidence="1 2">
    <name>punmamed2</name>
</geneLocation>